<evidence type="ECO:0008006" key="4">
    <source>
        <dbReference type="Google" id="ProtNLM"/>
    </source>
</evidence>
<accession>K2N1D8</accession>
<dbReference type="OrthoDB" id="272675at2759"/>
<feature type="region of interest" description="Disordered" evidence="1">
    <location>
        <begin position="96"/>
        <end position="128"/>
    </location>
</feature>
<gene>
    <name evidence="2" type="ORF">MOQ_007884</name>
</gene>
<keyword evidence="3" id="KW-1185">Reference proteome</keyword>
<dbReference type="Proteomes" id="UP000007350">
    <property type="component" value="Unassembled WGS sequence"/>
</dbReference>
<dbReference type="EMBL" id="AHKC01015862">
    <property type="protein sequence ID" value="EKF28371.1"/>
    <property type="molecule type" value="Genomic_DNA"/>
</dbReference>
<organism evidence="2 3">
    <name type="scientific">Trypanosoma cruzi marinkellei</name>
    <dbReference type="NCBI Taxonomy" id="85056"/>
    <lineage>
        <taxon>Eukaryota</taxon>
        <taxon>Discoba</taxon>
        <taxon>Euglenozoa</taxon>
        <taxon>Kinetoplastea</taxon>
        <taxon>Metakinetoplastina</taxon>
        <taxon>Trypanosomatida</taxon>
        <taxon>Trypanosomatidae</taxon>
        <taxon>Trypanosoma</taxon>
        <taxon>Schizotrypanum</taxon>
    </lineage>
</organism>
<proteinExistence type="predicted"/>
<evidence type="ECO:0000256" key="1">
    <source>
        <dbReference type="SAM" id="MobiDB-lite"/>
    </source>
</evidence>
<comment type="caution">
    <text evidence="2">The sequence shown here is derived from an EMBL/GenBank/DDBJ whole genome shotgun (WGS) entry which is preliminary data.</text>
</comment>
<evidence type="ECO:0000313" key="3">
    <source>
        <dbReference type="Proteomes" id="UP000007350"/>
    </source>
</evidence>
<dbReference type="SUPFAM" id="SSF51206">
    <property type="entry name" value="cAMP-binding domain-like"/>
    <property type="match status" value="3"/>
</dbReference>
<name>K2N1D8_TRYCR</name>
<dbReference type="AlphaFoldDB" id="K2N1D8"/>
<sequence>MPLSPMVRARLRFKLHVVRRRLRKRGVIQVVPKLDAKNLLSCSLFAKWPLEALSDLRQRMLWEVHFKGETFIYGGEPCNVSSLFWIASGKLSEVPNRREKRGIRRPSNKEEEEEGVASMGAVGPAEHSSVSPHVEFDETLATFSAGQFAAGERLFLGVTYHRTMRCETDVTGFAVSFRTVQKIQRKWNVPPEASVSAAKEIVKKQMLRRDEKPSLKLALLKNPILQGLDVSTLSIIWVLLSPMIVCANELICADIFHTENISFIQSGDVRVGLFKLGQRKEVILSCGSAVGLQSFAPSEMPRGRGEEHTAAVAVTFSQLWSVGRKAFSEMVSEKEWKKCAAIALRTISFHVDDGILRKVAIFSLLPQSKIMELARRVELRVVRGDEYILPPKKRPREAIVVLVGTVYFTQKTPTEEALNDEKTDRISIPCGDPVAFAECVAKMPLKSGVFAATGALIVSLTRRAMLESLAKDGAGTEIEPVIVETAMNQLNASPSSCSVTRVVKKVQEEALQDVRNNSRPQNGNLPPCKNELQDLFPPNADLGEMIELHTQVLSTLTLQVHNLRPSMWKAERMGVHYDNASRIAMKNPPSNESTSCHRSQSCFTIDATGRVMFCSKGAMAERKTVERVQPTDVLSGVEGNRKVPRQALPIRLSVSNGFSKASHKIPSFSALRCAPNEKLAAVVGHSPVSQRVMELRHEGKRLKDEADNNCILPLDCFLPNQRQNNQQKYI</sequence>
<evidence type="ECO:0000313" key="2">
    <source>
        <dbReference type="EMBL" id="EKF28371.1"/>
    </source>
</evidence>
<dbReference type="Gene3D" id="2.60.120.10">
    <property type="entry name" value="Jelly Rolls"/>
    <property type="match status" value="2"/>
</dbReference>
<dbReference type="InterPro" id="IPR014710">
    <property type="entry name" value="RmlC-like_jellyroll"/>
</dbReference>
<reference evidence="2 3" key="1">
    <citation type="journal article" date="2012" name="BMC Genomics">
        <title>Comparative genomic analysis of human infective Trypanosoma cruzi lineages with the bat-restricted subspecies T. cruzi marinkellei.</title>
        <authorList>
            <person name="Franzen O."/>
            <person name="Talavera-Lopez C."/>
            <person name="Ochaya S."/>
            <person name="Butler C.E."/>
            <person name="Messenger L.A."/>
            <person name="Lewis M.D."/>
            <person name="Llewellyn M.S."/>
            <person name="Marinkelle C.J."/>
            <person name="Tyler K.M."/>
            <person name="Miles M.A."/>
            <person name="Andersson B."/>
        </authorList>
    </citation>
    <scope>NUCLEOTIDE SEQUENCE [LARGE SCALE GENOMIC DNA]</scope>
    <source>
        <strain evidence="2 3">B7</strain>
    </source>
</reference>
<protein>
    <recommendedName>
        <fullName evidence="4">Cyclic nucleotide-binding domain-containing protein</fullName>
    </recommendedName>
</protein>
<dbReference type="InterPro" id="IPR018490">
    <property type="entry name" value="cNMP-bd_dom_sf"/>
</dbReference>